<sequence length="163" mass="18274">MNIFTIMVMMRIPRAMMLVKSSLSSIPPKEGRKLANMVMMRIAKAMMFVKSSLSSIPVKEGRKLDNMVNKKTILIDFTIQSSLSGSSDRSTGSFSATAINVMEVALRVKNLHGNQSFRWRKPWKTSAAIARVQRRDAIATYSPTHGMASFVEFILLDKGKMKI</sequence>
<proteinExistence type="predicted"/>
<dbReference type="AlphaFoldDB" id="A0A103XZR8"/>
<dbReference type="EMBL" id="LEKV01003409">
    <property type="protein sequence ID" value="KVH99869.1"/>
    <property type="molecule type" value="Genomic_DNA"/>
</dbReference>
<dbReference type="Proteomes" id="UP000243975">
    <property type="component" value="Unassembled WGS sequence"/>
</dbReference>
<protein>
    <submittedName>
        <fullName evidence="1">Uncharacterized protein</fullName>
    </submittedName>
</protein>
<name>A0A103XZR8_CYNCS</name>
<dbReference type="Gramene" id="KVH99869">
    <property type="protein sequence ID" value="KVH99869"/>
    <property type="gene ID" value="Ccrd_021899"/>
</dbReference>
<reference evidence="1 2" key="1">
    <citation type="journal article" date="2016" name="Sci. Rep.">
        <title>The genome sequence of the outbreeding globe artichoke constructed de novo incorporating a phase-aware low-pass sequencing strategy of F1 progeny.</title>
        <authorList>
            <person name="Scaglione D."/>
            <person name="Reyes-Chin-Wo S."/>
            <person name="Acquadro A."/>
            <person name="Froenicke L."/>
            <person name="Portis E."/>
            <person name="Beitel C."/>
            <person name="Tirone M."/>
            <person name="Mauro R."/>
            <person name="Lo Monaco A."/>
            <person name="Mauromicale G."/>
            <person name="Faccioli P."/>
            <person name="Cattivelli L."/>
            <person name="Rieseberg L."/>
            <person name="Michelmore R."/>
            <person name="Lanteri S."/>
        </authorList>
    </citation>
    <scope>NUCLEOTIDE SEQUENCE [LARGE SCALE GENOMIC DNA]</scope>
    <source>
        <strain evidence="1">2C</strain>
    </source>
</reference>
<accession>A0A103XZR8</accession>
<evidence type="ECO:0000313" key="1">
    <source>
        <dbReference type="EMBL" id="KVH99869.1"/>
    </source>
</evidence>
<keyword evidence="2" id="KW-1185">Reference proteome</keyword>
<gene>
    <name evidence="1" type="ORF">Ccrd_021899</name>
</gene>
<comment type="caution">
    <text evidence="1">The sequence shown here is derived from an EMBL/GenBank/DDBJ whole genome shotgun (WGS) entry which is preliminary data.</text>
</comment>
<evidence type="ECO:0000313" key="2">
    <source>
        <dbReference type="Proteomes" id="UP000243975"/>
    </source>
</evidence>
<organism evidence="1 2">
    <name type="scientific">Cynara cardunculus var. scolymus</name>
    <name type="common">Globe artichoke</name>
    <name type="synonym">Cynara scolymus</name>
    <dbReference type="NCBI Taxonomy" id="59895"/>
    <lineage>
        <taxon>Eukaryota</taxon>
        <taxon>Viridiplantae</taxon>
        <taxon>Streptophyta</taxon>
        <taxon>Embryophyta</taxon>
        <taxon>Tracheophyta</taxon>
        <taxon>Spermatophyta</taxon>
        <taxon>Magnoliopsida</taxon>
        <taxon>eudicotyledons</taxon>
        <taxon>Gunneridae</taxon>
        <taxon>Pentapetalae</taxon>
        <taxon>asterids</taxon>
        <taxon>campanulids</taxon>
        <taxon>Asterales</taxon>
        <taxon>Asteraceae</taxon>
        <taxon>Carduoideae</taxon>
        <taxon>Cardueae</taxon>
        <taxon>Carduinae</taxon>
        <taxon>Cynara</taxon>
    </lineage>
</organism>